<dbReference type="SUPFAM" id="SSF49313">
    <property type="entry name" value="Cadherin-like"/>
    <property type="match status" value="1"/>
</dbReference>
<dbReference type="PROSITE" id="PS50268">
    <property type="entry name" value="CADHERIN_2"/>
    <property type="match status" value="1"/>
</dbReference>
<evidence type="ECO:0000259" key="4">
    <source>
        <dbReference type="PROSITE" id="PS50268"/>
    </source>
</evidence>
<dbReference type="CDD" id="cd11304">
    <property type="entry name" value="Cadherin_repeat"/>
    <property type="match status" value="1"/>
</dbReference>
<accession>A0ABD6E5E6</accession>
<keyword evidence="3" id="KW-0106">Calcium</keyword>
<evidence type="ECO:0000313" key="6">
    <source>
        <dbReference type="Proteomes" id="UP001608902"/>
    </source>
</evidence>
<sequence length="133" mass="15159">MFVNETNNVFFVRENEKVPYSVAIITGNVSDPSCSVHYAIWNPQQNKYVNTTDLFAINDRTGELSALVSFDFETVDRYELVVAVQSENLFAQLEVEVRVVDVDDHHIQLIDKEVYYEISEAEPIGEFTGTAVF</sequence>
<dbReference type="GO" id="GO:0005509">
    <property type="term" value="F:calcium ion binding"/>
    <property type="evidence" value="ECO:0007669"/>
    <property type="project" value="UniProtKB-UniRule"/>
</dbReference>
<dbReference type="Pfam" id="PF00028">
    <property type="entry name" value="Cadherin"/>
    <property type="match status" value="1"/>
</dbReference>
<dbReference type="AlphaFoldDB" id="A0ABD6E5E6"/>
<evidence type="ECO:0000256" key="1">
    <source>
        <dbReference type="ARBA" id="ARBA00022692"/>
    </source>
</evidence>
<keyword evidence="2" id="KW-1133">Transmembrane helix</keyword>
<comment type="caution">
    <text evidence="5">The sequence shown here is derived from an EMBL/GenBank/DDBJ whole genome shotgun (WGS) entry which is preliminary data.</text>
</comment>
<dbReference type="InterPro" id="IPR015919">
    <property type="entry name" value="Cadherin-like_sf"/>
</dbReference>
<gene>
    <name evidence="5" type="ORF">AB6A40_001539</name>
</gene>
<dbReference type="Gene3D" id="2.60.40.60">
    <property type="entry name" value="Cadherins"/>
    <property type="match status" value="1"/>
</dbReference>
<proteinExistence type="predicted"/>
<evidence type="ECO:0000256" key="2">
    <source>
        <dbReference type="ARBA" id="ARBA00022989"/>
    </source>
</evidence>
<keyword evidence="1" id="KW-0812">Transmembrane</keyword>
<keyword evidence="6" id="KW-1185">Reference proteome</keyword>
<protein>
    <recommendedName>
        <fullName evidence="4">Cadherin domain-containing protein</fullName>
    </recommendedName>
</protein>
<evidence type="ECO:0000313" key="5">
    <source>
        <dbReference type="EMBL" id="MFH4974830.1"/>
    </source>
</evidence>
<dbReference type="SMART" id="SM00112">
    <property type="entry name" value="CA"/>
    <property type="match status" value="1"/>
</dbReference>
<keyword evidence="2" id="KW-0472">Membrane</keyword>
<dbReference type="Proteomes" id="UP001608902">
    <property type="component" value="Unassembled WGS sequence"/>
</dbReference>
<feature type="domain" description="Cadherin" evidence="4">
    <location>
        <begin position="4"/>
        <end position="115"/>
    </location>
</feature>
<reference evidence="5 6" key="1">
    <citation type="submission" date="2024-08" db="EMBL/GenBank/DDBJ databases">
        <title>Gnathostoma spinigerum genome.</title>
        <authorList>
            <person name="Gonzalez-Bertolin B."/>
            <person name="Monzon S."/>
            <person name="Zaballos A."/>
            <person name="Jimenez P."/>
            <person name="Dekumyoy P."/>
            <person name="Varona S."/>
            <person name="Cuesta I."/>
            <person name="Sumanam S."/>
            <person name="Adisakwattana P."/>
            <person name="Gasser R.B."/>
            <person name="Hernandez-Gonzalez A."/>
            <person name="Young N.D."/>
            <person name="Perteguer M.J."/>
        </authorList>
    </citation>
    <scope>NUCLEOTIDE SEQUENCE [LARGE SCALE GENOMIC DNA]</scope>
    <source>
        <strain evidence="5">AL3</strain>
        <tissue evidence="5">Liver</tissue>
    </source>
</reference>
<evidence type="ECO:0000256" key="3">
    <source>
        <dbReference type="PROSITE-ProRule" id="PRU00043"/>
    </source>
</evidence>
<dbReference type="InterPro" id="IPR002126">
    <property type="entry name" value="Cadherin-like_dom"/>
</dbReference>
<dbReference type="EMBL" id="JBGFUD010000585">
    <property type="protein sequence ID" value="MFH4974830.1"/>
    <property type="molecule type" value="Genomic_DNA"/>
</dbReference>
<organism evidence="5 6">
    <name type="scientific">Gnathostoma spinigerum</name>
    <dbReference type="NCBI Taxonomy" id="75299"/>
    <lineage>
        <taxon>Eukaryota</taxon>
        <taxon>Metazoa</taxon>
        <taxon>Ecdysozoa</taxon>
        <taxon>Nematoda</taxon>
        <taxon>Chromadorea</taxon>
        <taxon>Rhabditida</taxon>
        <taxon>Spirurina</taxon>
        <taxon>Gnathostomatomorpha</taxon>
        <taxon>Gnathostomatoidea</taxon>
        <taxon>Gnathostomatidae</taxon>
        <taxon>Gnathostoma</taxon>
    </lineage>
</organism>
<dbReference type="PANTHER" id="PTHR24026">
    <property type="entry name" value="FAT ATYPICAL CADHERIN-RELATED"/>
    <property type="match status" value="1"/>
</dbReference>
<dbReference type="PANTHER" id="PTHR24026:SF134">
    <property type="entry name" value="CADHERIN DOMAIN-CONTAINING PROTEIN"/>
    <property type="match status" value="1"/>
</dbReference>
<name>A0ABD6E5E6_9BILA</name>